<comment type="caution">
    <text evidence="2">The sequence shown here is derived from an EMBL/GenBank/DDBJ whole genome shotgun (WGS) entry which is preliminary data.</text>
</comment>
<keyword evidence="3" id="KW-1185">Reference proteome</keyword>
<dbReference type="VEuPathDB" id="TriTrypDB:LpyrH10_06_3930"/>
<accession>A0A0M9G3L4</accession>
<dbReference type="AlphaFoldDB" id="A0A0M9G3L4"/>
<dbReference type="GeneID" id="26904314"/>
<dbReference type="OMA" id="YAQFSMV"/>
<evidence type="ECO:0000313" key="2">
    <source>
        <dbReference type="EMBL" id="KPA81730.1"/>
    </source>
</evidence>
<evidence type="ECO:0000313" key="3">
    <source>
        <dbReference type="Proteomes" id="UP000037923"/>
    </source>
</evidence>
<sequence length="817" mass="88977">MDKVDSSLTPLSPFTWDGREENGVPSNCSANAVLHDIALLDLRFDLIIDEFAVPCHHTLHLINDGFPLRRKNLTARQLQLLQYGVVVHGGTRLVIVAVPPCCGDSGACLAASYKHLFSRSLDTASAVAHHPFLAEHTFVVYRLPGDVGNKGQEENAHAQPQQHPQALFRLVYRNVNPHSSNSAATSVAAFNVAEAPEYKLVSVLVSSATYYGELQRVSQYRREWYTRSTAVRASCGEAAGIDSAVPLRESSTSYPLPEPVAAEVRRTSSLSELCTLFARVLERFSPLEIDGAATTENAAWGDDEDGQYADGKTHDAAAENANDTAAAGDKVPRRGSGETNSSGPWSYQYTRDGARLISRLDVVERTKAALQSWRDGELDLTTEAVVSRTPPLSAKKVDLGDHSTHPPLSLQARRVPCARLLFQPSRRNVATHISENEIVSFLPNDAPTSSSNENATDSFYAVVYASPAAERLRRWILQGLVAAEVHGVHVVFLDLDPVNMLQPCVELLAQADVSNTGGEDDSIEAEASTAEMRFKRALLLVCQVAMETVERFMRHSGLVWKVTVAVREVAAAADSAATTTPPTLDAVSFTAWCTDMLELIRDAETRRENSAQCNTLSFTEDGGRAAKAAALIAVQNQNALVSDGGLPQQDHLSASQQLALRTQEVVQRALTLYTHDATGPAAPLPQHIVTKAKEVGVKVSDNDLYLLFQTFCAVAKRRDGLLPASALVDVLSEEWSAEVTKRRRYAAPSKRLVCPLDCCGVPISRARVQRFLQPFLDVMRDAPLGQSNRTVGGVRTTSPQLLNYAQFSMVMFAIAKM</sequence>
<keyword evidence="2" id="KW-0969">Cilium</keyword>
<dbReference type="OrthoDB" id="272564at2759"/>
<dbReference type="Proteomes" id="UP000037923">
    <property type="component" value="Unassembled WGS sequence"/>
</dbReference>
<gene>
    <name evidence="2" type="ORF">ABB37_04023</name>
</gene>
<feature type="compositionally biased region" description="Polar residues" evidence="1">
    <location>
        <begin position="337"/>
        <end position="346"/>
    </location>
</feature>
<organism evidence="2 3">
    <name type="scientific">Leptomonas pyrrhocoris</name>
    <name type="common">Firebug parasite</name>
    <dbReference type="NCBI Taxonomy" id="157538"/>
    <lineage>
        <taxon>Eukaryota</taxon>
        <taxon>Discoba</taxon>
        <taxon>Euglenozoa</taxon>
        <taxon>Kinetoplastea</taxon>
        <taxon>Metakinetoplastina</taxon>
        <taxon>Trypanosomatida</taxon>
        <taxon>Trypanosomatidae</taxon>
        <taxon>Leishmaniinae</taxon>
        <taxon>Leptomonas</taxon>
    </lineage>
</organism>
<feature type="region of interest" description="Disordered" evidence="1">
    <location>
        <begin position="319"/>
        <end position="346"/>
    </location>
</feature>
<protein>
    <submittedName>
        <fullName evidence="2">Putative paraflagellar rod component</fullName>
    </submittedName>
</protein>
<dbReference type="RefSeq" id="XP_015660169.1">
    <property type="nucleotide sequence ID" value="XM_015801549.1"/>
</dbReference>
<reference evidence="2 3" key="1">
    <citation type="submission" date="2015-07" db="EMBL/GenBank/DDBJ databases">
        <title>High-quality genome of monoxenous trypanosomatid Leptomonas pyrrhocoris.</title>
        <authorList>
            <person name="Flegontov P."/>
            <person name="Butenko A."/>
            <person name="Firsov S."/>
            <person name="Vlcek C."/>
            <person name="Logacheva M.D."/>
            <person name="Field M."/>
            <person name="Filatov D."/>
            <person name="Flegontova O."/>
            <person name="Gerasimov E."/>
            <person name="Jackson A.P."/>
            <person name="Kelly S."/>
            <person name="Opperdoes F."/>
            <person name="O'Reilly A."/>
            <person name="Votypka J."/>
            <person name="Yurchenko V."/>
            <person name="Lukes J."/>
        </authorList>
    </citation>
    <scope>NUCLEOTIDE SEQUENCE [LARGE SCALE GENOMIC DNA]</scope>
    <source>
        <strain evidence="2">H10</strain>
    </source>
</reference>
<keyword evidence="2" id="KW-0966">Cell projection</keyword>
<proteinExistence type="predicted"/>
<name>A0A0M9G3L4_LEPPY</name>
<dbReference type="EMBL" id="LGTL01000006">
    <property type="protein sequence ID" value="KPA81730.1"/>
    <property type="molecule type" value="Genomic_DNA"/>
</dbReference>
<keyword evidence="2" id="KW-0282">Flagellum</keyword>
<evidence type="ECO:0000256" key="1">
    <source>
        <dbReference type="SAM" id="MobiDB-lite"/>
    </source>
</evidence>